<dbReference type="eggNOG" id="arCOG01707">
    <property type="taxonomic scope" value="Archaea"/>
</dbReference>
<evidence type="ECO:0000256" key="2">
    <source>
        <dbReference type="ARBA" id="ARBA00009347"/>
    </source>
</evidence>
<dbReference type="PANTHER" id="PTHR43884">
    <property type="entry name" value="ACYL-COA DEHYDROGENASE"/>
    <property type="match status" value="1"/>
</dbReference>
<gene>
    <name evidence="10" type="ordered locus">Arcve_1833</name>
</gene>
<evidence type="ECO:0000259" key="8">
    <source>
        <dbReference type="Pfam" id="PF02770"/>
    </source>
</evidence>
<dbReference type="InterPro" id="IPR009075">
    <property type="entry name" value="AcylCo_DH/oxidase_C"/>
</dbReference>
<dbReference type="SUPFAM" id="SSF56645">
    <property type="entry name" value="Acyl-CoA dehydrogenase NM domain-like"/>
    <property type="match status" value="1"/>
</dbReference>
<feature type="domain" description="Acyl-CoA dehydrogenase/oxidase N-terminal" evidence="9">
    <location>
        <begin position="13"/>
        <end position="103"/>
    </location>
</feature>
<dbReference type="FunFam" id="1.20.140.10:FF:000001">
    <property type="entry name" value="Acyl-CoA dehydrogenase"/>
    <property type="match status" value="1"/>
</dbReference>
<keyword evidence="11" id="KW-1185">Reference proteome</keyword>
<dbReference type="PANTHER" id="PTHR43884:SF12">
    <property type="entry name" value="ISOVALERYL-COA DEHYDROGENASE, MITOCHONDRIAL-RELATED"/>
    <property type="match status" value="1"/>
</dbReference>
<dbReference type="InterPro" id="IPR006091">
    <property type="entry name" value="Acyl-CoA_Oxase/DH_mid-dom"/>
</dbReference>
<evidence type="ECO:0000256" key="6">
    <source>
        <dbReference type="RuleBase" id="RU362125"/>
    </source>
</evidence>
<dbReference type="GeneID" id="10394962"/>
<dbReference type="InterPro" id="IPR036250">
    <property type="entry name" value="AcylCo_DH-like_C"/>
</dbReference>
<dbReference type="Proteomes" id="UP000008136">
    <property type="component" value="Chromosome"/>
</dbReference>
<dbReference type="InterPro" id="IPR009100">
    <property type="entry name" value="AcylCoA_DH/oxidase_NM_dom_sf"/>
</dbReference>
<reference evidence="10 11" key="1">
    <citation type="submission" date="2011-03" db="EMBL/GenBank/DDBJ databases">
        <title>The complete genome of Archaeoglobus veneficus SNP6.</title>
        <authorList>
            <consortium name="US DOE Joint Genome Institute (JGI-PGF)"/>
            <person name="Lucas S."/>
            <person name="Copeland A."/>
            <person name="Lapidus A."/>
            <person name="Bruce D."/>
            <person name="Goodwin L."/>
            <person name="Pitluck S."/>
            <person name="Kyrpides N."/>
            <person name="Mavromatis K."/>
            <person name="Pagani I."/>
            <person name="Ivanova N."/>
            <person name="Mikhailova N."/>
            <person name="Lu M."/>
            <person name="Detter J.C."/>
            <person name="Tapia R."/>
            <person name="Han C."/>
            <person name="Land M."/>
            <person name="Hauser L."/>
            <person name="Markowitz V."/>
            <person name="Cheng J.-F."/>
            <person name="Hugenholtz P."/>
            <person name="Woyke T."/>
            <person name="Wu D."/>
            <person name="Spring S."/>
            <person name="Brambilla E."/>
            <person name="Klenk H.-P."/>
            <person name="Eisen J.A."/>
        </authorList>
    </citation>
    <scope>NUCLEOTIDE SEQUENCE [LARGE SCALE GENOMIC DNA]</scope>
    <source>
        <strain>SNP6</strain>
    </source>
</reference>
<dbReference type="SUPFAM" id="SSF47203">
    <property type="entry name" value="Acyl-CoA dehydrogenase C-terminal domain-like"/>
    <property type="match status" value="1"/>
</dbReference>
<dbReference type="Gene3D" id="1.20.140.10">
    <property type="entry name" value="Butyryl-CoA Dehydrogenase, subunit A, domain 3"/>
    <property type="match status" value="1"/>
</dbReference>
<evidence type="ECO:0000256" key="1">
    <source>
        <dbReference type="ARBA" id="ARBA00001974"/>
    </source>
</evidence>
<dbReference type="OrthoDB" id="275197at2157"/>
<accession>F2KR95</accession>
<keyword evidence="5 6" id="KW-0560">Oxidoreductase</keyword>
<dbReference type="Gene3D" id="2.40.110.10">
    <property type="entry name" value="Butyryl-CoA Dehydrogenase, subunit A, domain 2"/>
    <property type="match status" value="1"/>
</dbReference>
<feature type="domain" description="Acyl-CoA oxidase/dehydrogenase middle" evidence="8">
    <location>
        <begin position="107"/>
        <end position="195"/>
    </location>
</feature>
<organism evidence="10 11">
    <name type="scientific">Archaeoglobus veneficus (strain DSM 11195 / SNP6)</name>
    <dbReference type="NCBI Taxonomy" id="693661"/>
    <lineage>
        <taxon>Archaea</taxon>
        <taxon>Methanobacteriati</taxon>
        <taxon>Methanobacteriota</taxon>
        <taxon>Archaeoglobi</taxon>
        <taxon>Archaeoglobales</taxon>
        <taxon>Archaeoglobaceae</taxon>
        <taxon>Archaeoglobus</taxon>
    </lineage>
</organism>
<name>F2KR95_ARCVS</name>
<evidence type="ECO:0000313" key="10">
    <source>
        <dbReference type="EMBL" id="AEA47829.1"/>
    </source>
</evidence>
<evidence type="ECO:0000313" key="11">
    <source>
        <dbReference type="Proteomes" id="UP000008136"/>
    </source>
</evidence>
<dbReference type="Pfam" id="PF02771">
    <property type="entry name" value="Acyl-CoA_dh_N"/>
    <property type="match status" value="1"/>
</dbReference>
<sequence>MSTLTPELVELAARKAAKMDEEDRMDAELIKTAFELGLMGVTVPEKYGGLGKSFKKLCMLIEELGKVNAGFAVSVAAHHMAANAINLNGSGGLKEKWLPQFCKKLAAFATTEPKAGSDLKSIELEARDEGDCYVLNGNKTLITNGELAEVFVVLARCDNGFSLFVVERGEGMKVRKLNAGGMRGSGLVSIRFNDVEVPKEDSIPNGLKAVMNTLNVSRPVFSAIGLGIAERCLDLAIKYAKERKAFGKRISEFQGIQWMLAEVAADIEALRLMVYSTAESCDPVRSAMCKLIAAKTAKKAADVAIEIFGGHGTLRGAAVERAYRDAKILDIGEGTSEIMKLIIARGLLKD</sequence>
<dbReference type="AlphaFoldDB" id="F2KR95"/>
<dbReference type="EMBL" id="CP002588">
    <property type="protein sequence ID" value="AEA47829.1"/>
    <property type="molecule type" value="Genomic_DNA"/>
</dbReference>
<dbReference type="KEGG" id="ave:Arcve_1833"/>
<keyword evidence="3 6" id="KW-0285">Flavoprotein</keyword>
<dbReference type="RefSeq" id="WP_013684485.1">
    <property type="nucleotide sequence ID" value="NC_015320.1"/>
</dbReference>
<evidence type="ECO:0000256" key="5">
    <source>
        <dbReference type="ARBA" id="ARBA00023002"/>
    </source>
</evidence>
<dbReference type="FunFam" id="1.10.540.10:FF:000026">
    <property type="entry name" value="Acyl-CoA dehydrogenase medium chain"/>
    <property type="match status" value="1"/>
</dbReference>
<keyword evidence="4 6" id="KW-0274">FAD</keyword>
<dbReference type="GO" id="GO:0050660">
    <property type="term" value="F:flavin adenine dinucleotide binding"/>
    <property type="evidence" value="ECO:0007669"/>
    <property type="project" value="InterPro"/>
</dbReference>
<dbReference type="InterPro" id="IPR013786">
    <property type="entry name" value="AcylCoA_DH/ox_N"/>
</dbReference>
<evidence type="ECO:0000256" key="3">
    <source>
        <dbReference type="ARBA" id="ARBA00022630"/>
    </source>
</evidence>
<dbReference type="Pfam" id="PF02770">
    <property type="entry name" value="Acyl-CoA_dh_M"/>
    <property type="match status" value="1"/>
</dbReference>
<protein>
    <submittedName>
        <fullName evidence="10">Isovaleryl-CoA dehydrogenase</fullName>
        <ecNumber evidence="10">1.3.99.10</ecNumber>
    </submittedName>
</protein>
<dbReference type="PIRSF" id="PIRSF016578">
    <property type="entry name" value="HsaA"/>
    <property type="match status" value="1"/>
</dbReference>
<evidence type="ECO:0000259" key="9">
    <source>
        <dbReference type="Pfam" id="PF02771"/>
    </source>
</evidence>
<dbReference type="Gene3D" id="1.10.540.10">
    <property type="entry name" value="Acyl-CoA dehydrogenase/oxidase, N-terminal domain"/>
    <property type="match status" value="1"/>
</dbReference>
<proteinExistence type="inferred from homology"/>
<dbReference type="Pfam" id="PF00441">
    <property type="entry name" value="Acyl-CoA_dh_1"/>
    <property type="match status" value="1"/>
</dbReference>
<evidence type="ECO:0000256" key="4">
    <source>
        <dbReference type="ARBA" id="ARBA00022827"/>
    </source>
</evidence>
<dbReference type="InterPro" id="IPR046373">
    <property type="entry name" value="Acyl-CoA_Oxase/DH_mid-dom_sf"/>
</dbReference>
<comment type="similarity">
    <text evidence="2 6">Belongs to the acyl-CoA dehydrogenase family.</text>
</comment>
<dbReference type="STRING" id="693661.Arcve_1833"/>
<dbReference type="EC" id="1.3.99.10" evidence="10"/>
<dbReference type="GO" id="GO:0003995">
    <property type="term" value="F:acyl-CoA dehydrogenase activity"/>
    <property type="evidence" value="ECO:0007669"/>
    <property type="project" value="TreeGrafter"/>
</dbReference>
<comment type="cofactor">
    <cofactor evidence="1 6">
        <name>FAD</name>
        <dbReference type="ChEBI" id="CHEBI:57692"/>
    </cofactor>
</comment>
<dbReference type="HOGENOM" id="CLU_018204_0_0_2"/>
<evidence type="ECO:0000259" key="7">
    <source>
        <dbReference type="Pfam" id="PF00441"/>
    </source>
</evidence>
<feature type="domain" description="Acyl-CoA dehydrogenase/oxidase C-terminal" evidence="7">
    <location>
        <begin position="205"/>
        <end position="348"/>
    </location>
</feature>
<dbReference type="InterPro" id="IPR037069">
    <property type="entry name" value="AcylCoA_DH/ox_N_sf"/>
</dbReference>